<keyword evidence="2" id="KW-1185">Reference proteome</keyword>
<gene>
    <name evidence="1" type="ORF">PPSIR1_20559</name>
</gene>
<reference evidence="1 2" key="1">
    <citation type="submission" date="2007-06" db="EMBL/GenBank/DDBJ databases">
        <authorList>
            <person name="Shimkets L."/>
            <person name="Ferriera S."/>
            <person name="Johnson J."/>
            <person name="Kravitz S."/>
            <person name="Beeson K."/>
            <person name="Sutton G."/>
            <person name="Rogers Y.-H."/>
            <person name="Friedman R."/>
            <person name="Frazier M."/>
            <person name="Venter J.C."/>
        </authorList>
    </citation>
    <scope>NUCLEOTIDE SEQUENCE [LARGE SCALE GENOMIC DNA]</scope>
    <source>
        <strain evidence="1 2">SIR-1</strain>
    </source>
</reference>
<organism evidence="1 2">
    <name type="scientific">Plesiocystis pacifica SIR-1</name>
    <dbReference type="NCBI Taxonomy" id="391625"/>
    <lineage>
        <taxon>Bacteria</taxon>
        <taxon>Pseudomonadati</taxon>
        <taxon>Myxococcota</taxon>
        <taxon>Polyangia</taxon>
        <taxon>Nannocystales</taxon>
        <taxon>Nannocystaceae</taxon>
        <taxon>Plesiocystis</taxon>
    </lineage>
</organism>
<sequence length="37" mass="4054">MSTDDPDARTRTVLLEHALPRGLLPPGITEAEVHDDD</sequence>
<dbReference type="EMBL" id="ABCS01000014">
    <property type="protein sequence ID" value="EDM80057.1"/>
    <property type="molecule type" value="Genomic_DNA"/>
</dbReference>
<dbReference type="AlphaFoldDB" id="A6G288"/>
<protein>
    <submittedName>
        <fullName evidence="1">Uncharacterized protein</fullName>
    </submittedName>
</protein>
<accession>A6G288</accession>
<dbReference type="STRING" id="391625.PPSIR1_20559"/>
<dbReference type="Proteomes" id="UP000005801">
    <property type="component" value="Unassembled WGS sequence"/>
</dbReference>
<evidence type="ECO:0000313" key="2">
    <source>
        <dbReference type="Proteomes" id="UP000005801"/>
    </source>
</evidence>
<evidence type="ECO:0000313" key="1">
    <source>
        <dbReference type="EMBL" id="EDM80057.1"/>
    </source>
</evidence>
<name>A6G288_9BACT</name>
<comment type="caution">
    <text evidence="1">The sequence shown here is derived from an EMBL/GenBank/DDBJ whole genome shotgun (WGS) entry which is preliminary data.</text>
</comment>
<proteinExistence type="predicted"/>